<accession>K0RUS0</accession>
<name>K0RUS0_THAOC</name>
<dbReference type="EMBL" id="AGNL01032281">
    <property type="protein sequence ID" value="EJK56159.1"/>
    <property type="molecule type" value="Genomic_DNA"/>
</dbReference>
<keyword evidence="3" id="KW-1185">Reference proteome</keyword>
<feature type="region of interest" description="Disordered" evidence="1">
    <location>
        <begin position="1"/>
        <end position="239"/>
    </location>
</feature>
<organism evidence="2 3">
    <name type="scientific">Thalassiosira oceanica</name>
    <name type="common">Marine diatom</name>
    <dbReference type="NCBI Taxonomy" id="159749"/>
    <lineage>
        <taxon>Eukaryota</taxon>
        <taxon>Sar</taxon>
        <taxon>Stramenopiles</taxon>
        <taxon>Ochrophyta</taxon>
        <taxon>Bacillariophyta</taxon>
        <taxon>Coscinodiscophyceae</taxon>
        <taxon>Thalassiosirophycidae</taxon>
        <taxon>Thalassiosirales</taxon>
        <taxon>Thalassiosiraceae</taxon>
        <taxon>Thalassiosira</taxon>
    </lineage>
</organism>
<evidence type="ECO:0000313" key="3">
    <source>
        <dbReference type="Proteomes" id="UP000266841"/>
    </source>
</evidence>
<feature type="region of interest" description="Disordered" evidence="1">
    <location>
        <begin position="308"/>
        <end position="490"/>
    </location>
</feature>
<evidence type="ECO:0000256" key="1">
    <source>
        <dbReference type="SAM" id="MobiDB-lite"/>
    </source>
</evidence>
<feature type="compositionally biased region" description="Basic and acidic residues" evidence="1">
    <location>
        <begin position="86"/>
        <end position="96"/>
    </location>
</feature>
<dbReference type="Proteomes" id="UP000266841">
    <property type="component" value="Unassembled WGS sequence"/>
</dbReference>
<protein>
    <submittedName>
        <fullName evidence="2">Uncharacterized protein</fullName>
    </submittedName>
</protein>
<feature type="compositionally biased region" description="Basic and acidic residues" evidence="1">
    <location>
        <begin position="427"/>
        <end position="438"/>
    </location>
</feature>
<feature type="compositionally biased region" description="Basic and acidic residues" evidence="1">
    <location>
        <begin position="397"/>
        <end position="407"/>
    </location>
</feature>
<comment type="caution">
    <text evidence="2">The sequence shown here is derived from an EMBL/GenBank/DDBJ whole genome shotgun (WGS) entry which is preliminary data.</text>
</comment>
<feature type="compositionally biased region" description="Basic and acidic residues" evidence="1">
    <location>
        <begin position="30"/>
        <end position="56"/>
    </location>
</feature>
<feature type="compositionally biased region" description="Low complexity" evidence="1">
    <location>
        <begin position="121"/>
        <end position="134"/>
    </location>
</feature>
<evidence type="ECO:0000313" key="2">
    <source>
        <dbReference type="EMBL" id="EJK56159.1"/>
    </source>
</evidence>
<gene>
    <name evidence="2" type="ORF">THAOC_24009</name>
</gene>
<reference evidence="2 3" key="1">
    <citation type="journal article" date="2012" name="Genome Biol.">
        <title>Genome and low-iron response of an oceanic diatom adapted to chronic iron limitation.</title>
        <authorList>
            <person name="Lommer M."/>
            <person name="Specht M."/>
            <person name="Roy A.S."/>
            <person name="Kraemer L."/>
            <person name="Andreson R."/>
            <person name="Gutowska M.A."/>
            <person name="Wolf J."/>
            <person name="Bergner S.V."/>
            <person name="Schilhabel M.B."/>
            <person name="Klostermeier U.C."/>
            <person name="Beiko R.G."/>
            <person name="Rosenstiel P."/>
            <person name="Hippler M."/>
            <person name="Laroche J."/>
        </authorList>
    </citation>
    <scope>NUCLEOTIDE SEQUENCE [LARGE SCALE GENOMIC DNA]</scope>
    <source>
        <strain evidence="2 3">CCMP1005</strain>
    </source>
</reference>
<proteinExistence type="predicted"/>
<sequence>MAAFGDASAEESKVTGDGIEKSGDAVKSAEIAERTAERAAEASRPKVEAMAPRDGEPEAVAPHTPRTQARSGALRERMAAYQQRAENAESTHDTKPTDVPALPRDMLRSRMAAFSGRCHEPAAAGPTAVAAAAGSEEDAATGDAAGETSPGKEGARPVASRPASLKNKIDAYLSPPKAEKTPVPAKPADMPDPAVGDAGEGPSDKAADTGTGPADGAGSVAEQLVHEAVPAPETDARHETDALRVVESVREDDDGQQSHAPRISSDALRERMAAYQHKAENIEFRRDTKPTDVPVLPKNMLRRRMAAFSGQRSGNDDGATAEEEIVLSPTGRTTISEEIPKDNTAKNDLVVDVAPAPEVKDTAGESSPMSPKDFARPADVPRSFLKDKMTAYLSSPNREKAPVKPDDMSDLPSNLLKSRMNAFGGGHEADGADEKTESADEGASPRPFRRSPETSPPADPTRARTAPRWSASRVLPAHRSTPPTCPGSSP</sequence>
<feature type="compositionally biased region" description="Basic and acidic residues" evidence="1">
    <location>
        <begin position="10"/>
        <end position="24"/>
    </location>
</feature>
<dbReference type="AlphaFoldDB" id="K0RUS0"/>
<feature type="compositionally biased region" description="Low complexity" evidence="1">
    <location>
        <begin position="208"/>
        <end position="218"/>
    </location>
</feature>